<evidence type="ECO:0000256" key="1">
    <source>
        <dbReference type="ARBA" id="ARBA00006738"/>
    </source>
</evidence>
<dbReference type="SUPFAM" id="SSF52980">
    <property type="entry name" value="Restriction endonuclease-like"/>
    <property type="match status" value="1"/>
</dbReference>
<dbReference type="HAMAP" id="MF_00048">
    <property type="entry name" value="UPF0102"/>
    <property type="match status" value="1"/>
</dbReference>
<dbReference type="EMBL" id="DTBH01000130">
    <property type="protein sequence ID" value="HGQ77457.1"/>
    <property type="molecule type" value="Genomic_DNA"/>
</dbReference>
<dbReference type="AlphaFoldDB" id="A0A7C4W6H1"/>
<evidence type="ECO:0000256" key="2">
    <source>
        <dbReference type="HAMAP-Rule" id="MF_00048"/>
    </source>
</evidence>
<sequence length="134" mass="15889">MKTFLKRKADSSKFQVSTVDVLTNWKKAEELAAEYLRRNGYKILERNYHTPFGEIDIIAKHGKTYVFVEVKSGTGIRINPSERVDVKKYERINHSAEYYLRSKRYSKARIDVIEIVSNEKLEIRHYKNIGWDFI</sequence>
<dbReference type="GO" id="GO:0003676">
    <property type="term" value="F:nucleic acid binding"/>
    <property type="evidence" value="ECO:0007669"/>
    <property type="project" value="InterPro"/>
</dbReference>
<dbReference type="PANTHER" id="PTHR34039">
    <property type="entry name" value="UPF0102 PROTEIN YRAN"/>
    <property type="match status" value="1"/>
</dbReference>
<organism evidence="4">
    <name type="scientific">Fervidobacterium pennivorans</name>
    <dbReference type="NCBI Taxonomy" id="93466"/>
    <lineage>
        <taxon>Bacteria</taxon>
        <taxon>Thermotogati</taxon>
        <taxon>Thermotogota</taxon>
        <taxon>Thermotogae</taxon>
        <taxon>Thermotogales</taxon>
        <taxon>Fervidobacteriaceae</taxon>
        <taxon>Fervidobacterium</taxon>
    </lineage>
</organism>
<dbReference type="PANTHER" id="PTHR34039:SF1">
    <property type="entry name" value="UPF0102 PROTEIN YRAN"/>
    <property type="match status" value="1"/>
</dbReference>
<evidence type="ECO:0000313" key="4">
    <source>
        <dbReference type="EMBL" id="HGU42709.1"/>
    </source>
</evidence>
<dbReference type="InterPro" id="IPR011335">
    <property type="entry name" value="Restrct_endonuc-II-like"/>
</dbReference>
<accession>A0A7C4W6H1</accession>
<dbReference type="InterPro" id="IPR003509">
    <property type="entry name" value="UPF0102_YraN-like"/>
</dbReference>
<dbReference type="InterPro" id="IPR011856">
    <property type="entry name" value="tRNA_endonuc-like_dom_sf"/>
</dbReference>
<evidence type="ECO:0000313" key="3">
    <source>
        <dbReference type="EMBL" id="HGQ77457.1"/>
    </source>
</evidence>
<name>A0A7C4W6H1_FERPE</name>
<reference evidence="4" key="1">
    <citation type="journal article" date="2020" name="mSystems">
        <title>Genome- and Community-Level Interaction Insights into Carbon Utilization and Element Cycling Functions of Hydrothermarchaeota in Hydrothermal Sediment.</title>
        <authorList>
            <person name="Zhou Z."/>
            <person name="Liu Y."/>
            <person name="Xu W."/>
            <person name="Pan J."/>
            <person name="Luo Z.H."/>
            <person name="Li M."/>
        </authorList>
    </citation>
    <scope>NUCLEOTIDE SEQUENCE [LARGE SCALE GENOMIC DNA]</scope>
    <source>
        <strain evidence="4">SpSt-604</strain>
        <strain evidence="3">SpSt-640</strain>
    </source>
</reference>
<dbReference type="Gene3D" id="3.40.1350.10">
    <property type="match status" value="1"/>
</dbReference>
<comment type="caution">
    <text evidence="4">The sequence shown here is derived from an EMBL/GenBank/DDBJ whole genome shotgun (WGS) entry which is preliminary data.</text>
</comment>
<dbReference type="Pfam" id="PF02021">
    <property type="entry name" value="UPF0102"/>
    <property type="match status" value="1"/>
</dbReference>
<proteinExistence type="inferred from homology"/>
<comment type="similarity">
    <text evidence="1 2">Belongs to the UPF0102 family.</text>
</comment>
<protein>
    <recommendedName>
        <fullName evidence="2">UPF0102 protein ENT72_07340</fullName>
    </recommendedName>
</protein>
<dbReference type="EMBL" id="DSZT01000238">
    <property type="protein sequence ID" value="HGU42709.1"/>
    <property type="molecule type" value="Genomic_DNA"/>
</dbReference>
<gene>
    <name evidence="4" type="ORF">ENT72_07340</name>
    <name evidence="3" type="ORF">ENU12_06060</name>
</gene>